<dbReference type="Pfam" id="PF04586">
    <property type="entry name" value="Peptidase_S78"/>
    <property type="match status" value="1"/>
</dbReference>
<keyword evidence="9" id="KW-1185">Reference proteome</keyword>
<dbReference type="EMBL" id="KX688102">
    <property type="protein sequence ID" value="AOZ65048.1"/>
    <property type="molecule type" value="Genomic_DNA"/>
</dbReference>
<dbReference type="GO" id="GO:0008233">
    <property type="term" value="F:peptidase activity"/>
    <property type="evidence" value="ECO:0007669"/>
    <property type="project" value="UniProtKB-KW"/>
</dbReference>
<evidence type="ECO:0000313" key="9">
    <source>
        <dbReference type="Proteomes" id="UP000223183"/>
    </source>
</evidence>
<evidence type="ECO:0000256" key="1">
    <source>
        <dbReference type="ARBA" id="ARBA00022612"/>
    </source>
</evidence>
<dbReference type="NCBIfam" id="TIGR01543">
    <property type="entry name" value="proheadase_HK97"/>
    <property type="match status" value="1"/>
</dbReference>
<dbReference type="GO" id="GO:0006508">
    <property type="term" value="P:proteolysis"/>
    <property type="evidence" value="ECO:0007669"/>
    <property type="project" value="UniProtKB-KW"/>
</dbReference>
<evidence type="ECO:0000256" key="6">
    <source>
        <dbReference type="SAM" id="MobiDB-lite"/>
    </source>
</evidence>
<evidence type="ECO:0000259" key="7">
    <source>
        <dbReference type="Pfam" id="PF04586"/>
    </source>
</evidence>
<gene>
    <name evidence="8" type="ORF">SEA_OXYNFRIUS_7</name>
</gene>
<proteinExistence type="predicted"/>
<protein>
    <submittedName>
        <fullName evidence="8">Capsid maturation protease</fullName>
    </submittedName>
</protein>
<evidence type="ECO:0000256" key="3">
    <source>
        <dbReference type="ARBA" id="ARBA00022801"/>
    </source>
</evidence>
<dbReference type="InterPro" id="IPR006433">
    <property type="entry name" value="Prohead_protease"/>
</dbReference>
<reference evidence="8 9" key="1">
    <citation type="submission" date="2016-08" db="EMBL/GenBank/DDBJ databases">
        <authorList>
            <person name="Bristol A.J."/>
            <person name="Almonte K.F."/>
            <person name="Kendera W.M."/>
            <person name="Nayek S."/>
            <person name="Syed N."/>
            <person name="Wagner P.E."/>
            <person name="Donegan-Quick R."/>
            <person name="Kim T."/>
            <person name="Visi D.K."/>
            <person name="Allen M.S."/>
            <person name="Hughes L.E."/>
            <person name="Garlena R.A."/>
            <person name="Russell D.A."/>
            <person name="Pope W.H."/>
            <person name="Jacobs-Sera D."/>
            <person name="Hendrix R.W."/>
            <person name="Hatfull G.F."/>
        </authorList>
    </citation>
    <scope>NUCLEOTIDE SEQUENCE [LARGE SCALE GENOMIC DNA]</scope>
</reference>
<name>A0A1I9SDX1_9CAUD</name>
<keyword evidence="2 8" id="KW-0645">Protease</keyword>
<dbReference type="Proteomes" id="UP000223183">
    <property type="component" value="Segment"/>
</dbReference>
<keyword evidence="1" id="KW-1188">Viral release from host cell</keyword>
<sequence length="279" mass="30386">MEWRGALAPSQYQSSNPERENIVKMKDTRIRVKAGPEDGLKEGQFEAYASVFGNKDSYGDVVVPGAFTDTLSGWKDSGNLLPLLFGHNMSDPDYNIGHVEDAKEDDHGLLTLNQLDLESPKAAQVYRLIKGRRINQMSFAYDVLEGGWAKRQKDPDAGDGPDNEEEYFELRKLKLYEVSVVPIGANQETEITAVKAAALAEQQLREGTLSPAAFESLLKTYHSIGELLMGGARSLEAASGKGQGKAEEPVTANAEDPRPKSSASSRSLAAELQLLSLEG</sequence>
<organism evidence="8 9">
    <name type="scientific">Arthrobacter phage Oxynfrius</name>
    <dbReference type="NCBI Taxonomy" id="1897429"/>
    <lineage>
        <taxon>Viruses</taxon>
        <taxon>Duplodnaviria</taxon>
        <taxon>Heunggongvirae</taxon>
        <taxon>Uroviricota</taxon>
        <taxon>Caudoviricetes</taxon>
        <taxon>Korravirus</taxon>
        <taxon>Korravirus oxynfrius</taxon>
    </lineage>
</organism>
<evidence type="ECO:0000256" key="5">
    <source>
        <dbReference type="ARBA" id="ARBA00023045"/>
    </source>
</evidence>
<accession>A0A1I9SDX1</accession>
<feature type="region of interest" description="Disordered" evidence="6">
    <location>
        <begin position="236"/>
        <end position="268"/>
    </location>
</feature>
<keyword evidence="4" id="KW-0118">Viral capsid assembly</keyword>
<feature type="region of interest" description="Disordered" evidence="6">
    <location>
        <begin position="1"/>
        <end position="22"/>
    </location>
</feature>
<dbReference type="InterPro" id="IPR054613">
    <property type="entry name" value="Peptidase_S78_dom"/>
</dbReference>
<evidence type="ECO:0000256" key="2">
    <source>
        <dbReference type="ARBA" id="ARBA00022670"/>
    </source>
</evidence>
<feature type="domain" description="Prohead serine protease" evidence="7">
    <location>
        <begin position="41"/>
        <end position="195"/>
    </location>
</feature>
<evidence type="ECO:0000313" key="8">
    <source>
        <dbReference type="EMBL" id="AOZ65048.1"/>
    </source>
</evidence>
<evidence type="ECO:0000256" key="4">
    <source>
        <dbReference type="ARBA" id="ARBA00022950"/>
    </source>
</evidence>
<dbReference type="GO" id="GO:0046797">
    <property type="term" value="P:viral procapsid maturation"/>
    <property type="evidence" value="ECO:0007669"/>
    <property type="project" value="UniProtKB-KW"/>
</dbReference>
<keyword evidence="5" id="KW-1273">Viral capsid maturation</keyword>
<keyword evidence="3" id="KW-0378">Hydrolase</keyword>